<dbReference type="OrthoDB" id="9784332at2"/>
<dbReference type="eggNOG" id="COG1122">
    <property type="taxonomic scope" value="Bacteria"/>
</dbReference>
<dbReference type="Pfam" id="PF00005">
    <property type="entry name" value="ABC_tran"/>
    <property type="match status" value="1"/>
</dbReference>
<reference evidence="11 12" key="1">
    <citation type="journal article" date="2011" name="J. Bacteriol.">
        <title>Genome sequence of Haloplasma contractile, an unusual contractile bacterium from a deep-sea anoxic brine lake.</title>
        <authorList>
            <person name="Antunes A."/>
            <person name="Alam I."/>
            <person name="El Dorry H."/>
            <person name="Siam R."/>
            <person name="Robertson A."/>
            <person name="Bajic V.B."/>
            <person name="Stingl U."/>
        </authorList>
    </citation>
    <scope>NUCLEOTIDE SEQUENCE [LARGE SCALE GENOMIC DNA]</scope>
    <source>
        <strain evidence="11 12">SSD-17B</strain>
    </source>
</reference>
<proteinExistence type="inferred from homology"/>
<dbReference type="STRING" id="1033810.HLPCO_001343"/>
<evidence type="ECO:0000256" key="8">
    <source>
        <dbReference type="RuleBase" id="RU365104"/>
    </source>
</evidence>
<comment type="caution">
    <text evidence="11">The sequence shown here is derived from an EMBL/GenBank/DDBJ whole genome shotgun (WGS) entry which is preliminary data.</text>
</comment>
<organism evidence="11 12">
    <name type="scientific">Haloplasma contractile SSD-17B</name>
    <dbReference type="NCBI Taxonomy" id="1033810"/>
    <lineage>
        <taxon>Bacteria</taxon>
        <taxon>Bacillati</taxon>
        <taxon>Mycoplasmatota</taxon>
        <taxon>Mollicutes</taxon>
        <taxon>Haloplasmatales</taxon>
        <taxon>Haloplasmataceae</taxon>
        <taxon>Haloplasma</taxon>
    </lineage>
</organism>
<dbReference type="EMBL" id="AFNU02000004">
    <property type="protein sequence ID" value="ERJ12357.1"/>
    <property type="molecule type" value="Genomic_DNA"/>
</dbReference>
<dbReference type="GO" id="GO:0005524">
    <property type="term" value="F:ATP binding"/>
    <property type="evidence" value="ECO:0007669"/>
    <property type="project" value="UniProtKB-UniRule"/>
</dbReference>
<evidence type="ECO:0000256" key="9">
    <source>
        <dbReference type="SAM" id="MobiDB-lite"/>
    </source>
</evidence>
<sequence>MEKTKLDQKKNNETYLERNGIVFNHVYFKYAEDSSRELLALDDVNLTINLGDYTAVVGHTGSGKSTLIQHMNALLKPTNGHMNILGTEVFSTKNKKQEKNKRKKQKRKDKKKKSLNHIRQKVGLVFQFPEYQLFEETIEKDIMFGPMNFGVSKEEAKKIASHVIEVVGLSKELLQKSPLNLSGGQMRRVAIAGILAMDPDILILDEPTAGLDPNGQNEMMKMFYNLYKEHNKTIILITHDMNQVHKYANRVIVMSEGKIVNDDAPANLFKDPKMLKQYELGLPDIVKIRDYIEQTTGTKLDPYAQDSQSLATDLINKFKK</sequence>
<name>U2DVE3_9MOLU</name>
<comment type="similarity">
    <text evidence="8">Belongs to the ABC transporter superfamily. Energy-coupling factor EcfA family.</text>
</comment>
<keyword evidence="12" id="KW-1185">Reference proteome</keyword>
<evidence type="ECO:0000313" key="11">
    <source>
        <dbReference type="EMBL" id="ERJ12357.1"/>
    </source>
</evidence>
<dbReference type="GO" id="GO:0016887">
    <property type="term" value="F:ATP hydrolysis activity"/>
    <property type="evidence" value="ECO:0007669"/>
    <property type="project" value="InterPro"/>
</dbReference>
<dbReference type="SUPFAM" id="SSF52540">
    <property type="entry name" value="P-loop containing nucleoside triphosphate hydrolases"/>
    <property type="match status" value="1"/>
</dbReference>
<dbReference type="SMART" id="SM00382">
    <property type="entry name" value="AAA"/>
    <property type="match status" value="1"/>
</dbReference>
<evidence type="ECO:0000256" key="1">
    <source>
        <dbReference type="ARBA" id="ARBA00004202"/>
    </source>
</evidence>
<dbReference type="PROSITE" id="PS00211">
    <property type="entry name" value="ABC_TRANSPORTER_1"/>
    <property type="match status" value="1"/>
</dbReference>
<evidence type="ECO:0000313" key="12">
    <source>
        <dbReference type="Proteomes" id="UP000005707"/>
    </source>
</evidence>
<evidence type="ECO:0000256" key="3">
    <source>
        <dbReference type="ARBA" id="ARBA00022475"/>
    </source>
</evidence>
<comment type="subcellular location">
    <subcellularLocation>
        <location evidence="1 8">Cell membrane</location>
        <topology evidence="1 8">Peripheral membrane protein</topology>
    </subcellularLocation>
</comment>
<dbReference type="InterPro" id="IPR003439">
    <property type="entry name" value="ABC_transporter-like_ATP-bd"/>
</dbReference>
<dbReference type="PANTHER" id="PTHR43553:SF27">
    <property type="entry name" value="ENERGY-COUPLING FACTOR TRANSPORTER ATP-BINDING PROTEIN ECFA2"/>
    <property type="match status" value="1"/>
</dbReference>
<dbReference type="NCBIfam" id="TIGR04521">
    <property type="entry name" value="ECF_ATPase_2"/>
    <property type="match status" value="1"/>
</dbReference>
<keyword evidence="7 8" id="KW-0472">Membrane</keyword>
<dbReference type="CDD" id="cd03225">
    <property type="entry name" value="ABC_cobalt_CbiO_domain1"/>
    <property type="match status" value="1"/>
</dbReference>
<dbReference type="Gene3D" id="3.40.50.300">
    <property type="entry name" value="P-loop containing nucleotide triphosphate hydrolases"/>
    <property type="match status" value="1"/>
</dbReference>
<dbReference type="InterPro" id="IPR030946">
    <property type="entry name" value="EcfA2"/>
</dbReference>
<protein>
    <recommendedName>
        <fullName evidence="8">Energy-coupling factor transporter ATP-binding protein EcfA2</fullName>
        <ecNumber evidence="8">7.-.-.-</ecNumber>
    </recommendedName>
</protein>
<keyword evidence="4 8" id="KW-0547">Nucleotide-binding</keyword>
<keyword evidence="5 8" id="KW-0067">ATP-binding</keyword>
<comment type="subunit">
    <text evidence="8">Forms a stable energy-coupling factor (ECF) transporter complex composed of 2 membrane-embedded substrate-binding proteins (S component), 2 ATP-binding proteins (A component) and 2 transmembrane proteins (T component).</text>
</comment>
<dbReference type="AlphaFoldDB" id="U2DVE3"/>
<dbReference type="GO" id="GO:0042626">
    <property type="term" value="F:ATPase-coupled transmembrane transporter activity"/>
    <property type="evidence" value="ECO:0007669"/>
    <property type="project" value="TreeGrafter"/>
</dbReference>
<reference evidence="11 12" key="2">
    <citation type="journal article" date="2013" name="PLoS ONE">
        <title>INDIGO - INtegrated Data Warehouse of MIcrobial GenOmes with Examples from the Red Sea Extremophiles.</title>
        <authorList>
            <person name="Alam I."/>
            <person name="Antunes A."/>
            <person name="Kamau A.A."/>
            <person name="Ba Alawi W."/>
            <person name="Kalkatawi M."/>
            <person name="Stingl U."/>
            <person name="Bajic V.B."/>
        </authorList>
    </citation>
    <scope>NUCLEOTIDE SEQUENCE [LARGE SCALE GENOMIC DNA]</scope>
    <source>
        <strain evidence="11 12">SSD-17B</strain>
    </source>
</reference>
<dbReference type="EC" id="7.-.-.-" evidence="8"/>
<dbReference type="PROSITE" id="PS50893">
    <property type="entry name" value="ABC_TRANSPORTER_2"/>
    <property type="match status" value="1"/>
</dbReference>
<evidence type="ECO:0000256" key="6">
    <source>
        <dbReference type="ARBA" id="ARBA00022967"/>
    </source>
</evidence>
<keyword evidence="2 8" id="KW-0813">Transport</keyword>
<dbReference type="RefSeq" id="WP_008825066.1">
    <property type="nucleotide sequence ID" value="NZ_AFNU02000004.1"/>
</dbReference>
<feature type="domain" description="ABC transporter" evidence="10">
    <location>
        <begin position="21"/>
        <end position="281"/>
    </location>
</feature>
<evidence type="ECO:0000259" key="10">
    <source>
        <dbReference type="PROSITE" id="PS50893"/>
    </source>
</evidence>
<evidence type="ECO:0000256" key="2">
    <source>
        <dbReference type="ARBA" id="ARBA00022448"/>
    </source>
</evidence>
<dbReference type="InterPro" id="IPR017871">
    <property type="entry name" value="ABC_transporter-like_CS"/>
</dbReference>
<comment type="function">
    <text evidence="8">ATP-binding (A) component of a common energy-coupling factor (ECF) ABC-transporter complex.</text>
</comment>
<evidence type="ECO:0000256" key="4">
    <source>
        <dbReference type="ARBA" id="ARBA00022741"/>
    </source>
</evidence>
<accession>U2DVE3</accession>
<dbReference type="InterPro" id="IPR050095">
    <property type="entry name" value="ECF_ABC_transporter_ATP-bd"/>
</dbReference>
<keyword evidence="6" id="KW-1278">Translocase</keyword>
<dbReference type="FunFam" id="3.40.50.300:FF:000224">
    <property type="entry name" value="Energy-coupling factor transporter ATP-binding protein EcfA"/>
    <property type="match status" value="1"/>
</dbReference>
<dbReference type="FunCoup" id="U2DVE3">
    <property type="interactions" value="274"/>
</dbReference>
<dbReference type="GO" id="GO:0043190">
    <property type="term" value="C:ATP-binding cassette (ABC) transporter complex"/>
    <property type="evidence" value="ECO:0007669"/>
    <property type="project" value="TreeGrafter"/>
</dbReference>
<dbReference type="InterPro" id="IPR003593">
    <property type="entry name" value="AAA+_ATPase"/>
</dbReference>
<gene>
    <name evidence="11" type="primary">ecfA2</name>
    <name evidence="11" type="ORF">HLPCO_001343</name>
</gene>
<dbReference type="InterPro" id="IPR015856">
    <property type="entry name" value="ABC_transpr_CbiO/EcfA_su"/>
</dbReference>
<dbReference type="PANTHER" id="PTHR43553">
    <property type="entry name" value="HEAVY METAL TRANSPORTER"/>
    <property type="match status" value="1"/>
</dbReference>
<dbReference type="Proteomes" id="UP000005707">
    <property type="component" value="Unassembled WGS sequence"/>
</dbReference>
<feature type="region of interest" description="Disordered" evidence="9">
    <location>
        <begin position="93"/>
        <end position="115"/>
    </location>
</feature>
<dbReference type="InterPro" id="IPR027417">
    <property type="entry name" value="P-loop_NTPase"/>
</dbReference>
<evidence type="ECO:0000256" key="7">
    <source>
        <dbReference type="ARBA" id="ARBA00023136"/>
    </source>
</evidence>
<dbReference type="InParanoid" id="U2DVE3"/>
<evidence type="ECO:0000256" key="5">
    <source>
        <dbReference type="ARBA" id="ARBA00022840"/>
    </source>
</evidence>
<keyword evidence="3 8" id="KW-1003">Cell membrane</keyword>